<gene>
    <name evidence="2" type="ORF">JCM16418_2580</name>
</gene>
<dbReference type="RefSeq" id="WP_036648986.1">
    <property type="nucleotide sequence ID" value="NZ_BAVZ01000007.1"/>
</dbReference>
<dbReference type="STRING" id="1236976.JCM16418_2580"/>
<comment type="caution">
    <text evidence="2">The sequence shown here is derived from an EMBL/GenBank/DDBJ whole genome shotgun (WGS) entry which is preliminary data.</text>
</comment>
<evidence type="ECO:0000313" key="3">
    <source>
        <dbReference type="Proteomes" id="UP000019364"/>
    </source>
</evidence>
<dbReference type="Gene3D" id="2.60.40.1120">
    <property type="entry name" value="Carboxypeptidase-like, regulatory domain"/>
    <property type="match status" value="1"/>
</dbReference>
<protein>
    <recommendedName>
        <fullName evidence="1">Transglutaminase-like domain-containing protein</fullName>
    </recommendedName>
</protein>
<dbReference type="Pfam" id="PF01841">
    <property type="entry name" value="Transglut_core"/>
    <property type="match status" value="2"/>
</dbReference>
<reference evidence="2 3" key="1">
    <citation type="journal article" date="2014" name="Genome Announc.">
        <title>Draft Genome Sequence of Paenibacillus pini JCM 16418T, Isolated from the Rhizosphere of Pine Tree.</title>
        <authorList>
            <person name="Yuki M."/>
            <person name="Oshima K."/>
            <person name="Suda W."/>
            <person name="Oshida Y."/>
            <person name="Kitamura K."/>
            <person name="Iida Y."/>
            <person name="Hattori M."/>
            <person name="Ohkuma M."/>
        </authorList>
    </citation>
    <scope>NUCLEOTIDE SEQUENCE [LARGE SCALE GENOMIC DNA]</scope>
    <source>
        <strain evidence="2 3">JCM 16418</strain>
    </source>
</reference>
<keyword evidence="3" id="KW-1185">Reference proteome</keyword>
<dbReference type="PANTHER" id="PTHR35532">
    <property type="entry name" value="SIMILAR TO POLYHYDROXYALKANOATE DEPOLYMERASE"/>
    <property type="match status" value="1"/>
</dbReference>
<feature type="domain" description="Transglutaminase-like" evidence="1">
    <location>
        <begin position="561"/>
        <end position="623"/>
    </location>
</feature>
<name>W7Z264_9BACL</name>
<dbReference type="Proteomes" id="UP000019364">
    <property type="component" value="Unassembled WGS sequence"/>
</dbReference>
<dbReference type="SUPFAM" id="SSF49373">
    <property type="entry name" value="Invasin/intimin cell-adhesion fragments"/>
    <property type="match status" value="1"/>
</dbReference>
<dbReference type="PANTHER" id="PTHR35532:SF5">
    <property type="entry name" value="CARBOHYDRATE-BINDING DOMAIN-CONTAINING PROTEIN"/>
    <property type="match status" value="1"/>
</dbReference>
<accession>W7Z264</accession>
<dbReference type="InterPro" id="IPR002931">
    <property type="entry name" value="Transglutaminase-like"/>
</dbReference>
<proteinExistence type="predicted"/>
<sequence length="877" mass="99637">MTIQTSVFSLDRKTMELIEKKFLEKKVMAKNREHELFDIFQQELSIEETWALKYLFAYMPVNDMADYNGSLFLNHVRQTLEIRRQMPWGERVPDHLFLHFVLPYRVNTENIEDYRGVLYNELVDRTKTLSMEEAILETNYWCHEKATYIGSDMRTMSPLTMIRNARGRCGEESTLAVAALRSIGIPARQVYTPRWAHCDDNHAWVEAWADGTWYYIGACEPEARLNQGWFSLPARRAMLINTSIYADYPGPEDITLVDDGFTEINLLENYAPTRIITVTVKDQQGKPVHGANVHFELYNMAELYPIATLPTNEQGEAILKTGFGDLVIRAVKDGMWGQMKITVADSNRYELVLEATKQPVETVDFDMVPPPELEGEASGALSDERIKYHNQRLEEGTKTRTLYENTFLSEEDASAIARNANLPPERVWDVLQKARGNSREIASFLQKRSSEYGEWPLRLLETLNEKDLVDTFIPTLDDHLTGALAQRGDLPEDTFTSYILSPRILHEMIVPYKHFFQDAYSTEESAVFKSDPSELVRRLEQNFGIWEDLPNLRGRGNPIGTYSMKKGDPVSLDILFVAVCRSLGIPARLHPSEQKPQYWQGGSWEDALFTIASIEEQPEQTAWGMLHLVKDPEATLETPAASYAENFTFARLENGVYKTLVYPDGKRDVYDEPFEVEPGAYRLTSGIRLKDGTVRVRLAFFTICADEQTEVMLTYRETKVDIPVLGNIDRSNNLTLLDGTVKTVGDLIGDRGAIAAWIEPEREPTKHLFRELGELAEPMNKLGVPIILVIGHAEWSSSFDPANYPKLPSHTIFVRDLTYASLPDFISEAPANEAGFPHLFVLDSQDQIRYTASGYKIGMGNEALQVLSSLKNSAAEI</sequence>
<dbReference type="Gene3D" id="3.10.620.30">
    <property type="match status" value="1"/>
</dbReference>
<dbReference type="InterPro" id="IPR038765">
    <property type="entry name" value="Papain-like_cys_pep_sf"/>
</dbReference>
<evidence type="ECO:0000313" key="2">
    <source>
        <dbReference type="EMBL" id="GAF08499.1"/>
    </source>
</evidence>
<dbReference type="OrthoDB" id="9787782at2"/>
<feature type="domain" description="Transglutaminase-like" evidence="1">
    <location>
        <begin position="161"/>
        <end position="220"/>
    </location>
</feature>
<evidence type="ECO:0000259" key="1">
    <source>
        <dbReference type="SMART" id="SM00460"/>
    </source>
</evidence>
<dbReference type="AlphaFoldDB" id="W7Z264"/>
<dbReference type="InterPro" id="IPR008964">
    <property type="entry name" value="Invasin/intimin_cell_adhesion"/>
</dbReference>
<dbReference type="EMBL" id="BAVZ01000007">
    <property type="protein sequence ID" value="GAF08499.1"/>
    <property type="molecule type" value="Genomic_DNA"/>
</dbReference>
<dbReference type="SMART" id="SM00460">
    <property type="entry name" value="TGc"/>
    <property type="match status" value="2"/>
</dbReference>
<organism evidence="2 3">
    <name type="scientific">Paenibacillus pini JCM 16418</name>
    <dbReference type="NCBI Taxonomy" id="1236976"/>
    <lineage>
        <taxon>Bacteria</taxon>
        <taxon>Bacillati</taxon>
        <taxon>Bacillota</taxon>
        <taxon>Bacilli</taxon>
        <taxon>Bacillales</taxon>
        <taxon>Paenibacillaceae</taxon>
        <taxon>Paenibacillus</taxon>
    </lineage>
</organism>
<dbReference type="eggNOG" id="COG1305">
    <property type="taxonomic scope" value="Bacteria"/>
</dbReference>
<dbReference type="SUPFAM" id="SSF54001">
    <property type="entry name" value="Cysteine proteinases"/>
    <property type="match status" value="2"/>
</dbReference>